<feature type="compositionally biased region" description="Low complexity" evidence="2">
    <location>
        <begin position="592"/>
        <end position="603"/>
    </location>
</feature>
<reference evidence="3" key="1">
    <citation type="journal article" date="2019" name="Environ. Microbiol.">
        <title>Fungal ecological strategies reflected in gene transcription - a case study of two litter decomposers.</title>
        <authorList>
            <person name="Barbi F."/>
            <person name="Kohler A."/>
            <person name="Barry K."/>
            <person name="Baskaran P."/>
            <person name="Daum C."/>
            <person name="Fauchery L."/>
            <person name="Ihrmark K."/>
            <person name="Kuo A."/>
            <person name="LaButti K."/>
            <person name="Lipzen A."/>
            <person name="Morin E."/>
            <person name="Grigoriev I.V."/>
            <person name="Henrissat B."/>
            <person name="Lindahl B."/>
            <person name="Martin F."/>
        </authorList>
    </citation>
    <scope>NUCLEOTIDE SEQUENCE</scope>
    <source>
        <strain evidence="3">JB14</strain>
    </source>
</reference>
<keyword evidence="1" id="KW-0175">Coiled coil</keyword>
<feature type="coiled-coil region" evidence="1">
    <location>
        <begin position="232"/>
        <end position="273"/>
    </location>
</feature>
<feature type="coiled-coil region" evidence="1">
    <location>
        <begin position="322"/>
        <end position="394"/>
    </location>
</feature>
<sequence length="647" mass="74285">MNQLSNSSETLEDIADMEIVERELLDITMHSEETDQLTDTDDESSSDFSIVDLDHEEKATSYQWPADLLAPGSPSTQENNFLCGSCGELHSSSKEEPTDTQLLDAERQHHRAAIAELEEKHKEQMVAYAAELQELLKAQATLENDLTRTAEHQRELLTRREGGIAHTAGMLSLRRMVVFQRKLKQCSLISQGEQVKVANFEQERLELLACRDSLSTQLKDRNHELDILRTAVERSDGEMQSLSIARDDAEAESARLRHEIEELRVDATTAQQRRDLVDSNNVLRNELEDAVHELHVERMRTVGSADEVLTLTEARDSIGADFDRVSRERDELKNNFESTNKTRKLETERFQASSAASDLSNQVSDLTRRLDDEAQEASRLIQNKEERFSILRAEMEMRINDLMALAAERDRLDCVSSVLFSSNQQLHAVYDEIDNLTRAKDSQDTTIRDLRAQVTALQSSQESFRGDALKHRRARDKAERALGEGLELLLYRSTNLLARWEPRIEKIQALRFERDSLKQGDVAEQDRIRDLRTRLDYHLKTNEIRSRNQMQTQMNTIQAQYDRLAEENSQLKETVKAKDRKIHDLRTERNSLRSGSLQRQQSRARPSRDAVQSRRSSSRSSYLGPIGTVLWVCWWVSKQSTIGPKEE</sequence>
<feature type="compositionally biased region" description="Basic and acidic residues" evidence="2">
    <location>
        <begin position="575"/>
        <end position="591"/>
    </location>
</feature>
<gene>
    <name evidence="3" type="ORF">BT96DRAFT_980423</name>
</gene>
<dbReference type="Gene3D" id="1.10.287.1490">
    <property type="match status" value="1"/>
</dbReference>
<organism evidence="3 4">
    <name type="scientific">Gymnopus androsaceus JB14</name>
    <dbReference type="NCBI Taxonomy" id="1447944"/>
    <lineage>
        <taxon>Eukaryota</taxon>
        <taxon>Fungi</taxon>
        <taxon>Dikarya</taxon>
        <taxon>Basidiomycota</taxon>
        <taxon>Agaricomycotina</taxon>
        <taxon>Agaricomycetes</taxon>
        <taxon>Agaricomycetidae</taxon>
        <taxon>Agaricales</taxon>
        <taxon>Marasmiineae</taxon>
        <taxon>Omphalotaceae</taxon>
        <taxon>Gymnopus</taxon>
    </lineage>
</organism>
<name>A0A6A4GWB9_9AGAR</name>
<protein>
    <submittedName>
        <fullName evidence="3">Uncharacterized protein</fullName>
    </submittedName>
</protein>
<dbReference type="Proteomes" id="UP000799118">
    <property type="component" value="Unassembled WGS sequence"/>
</dbReference>
<evidence type="ECO:0000313" key="3">
    <source>
        <dbReference type="EMBL" id="KAE9390139.1"/>
    </source>
</evidence>
<dbReference type="EMBL" id="ML769669">
    <property type="protein sequence ID" value="KAE9390139.1"/>
    <property type="molecule type" value="Genomic_DNA"/>
</dbReference>
<accession>A0A6A4GWB9</accession>
<feature type="coiled-coil region" evidence="1">
    <location>
        <begin position="100"/>
        <end position="145"/>
    </location>
</feature>
<evidence type="ECO:0000256" key="1">
    <source>
        <dbReference type="SAM" id="Coils"/>
    </source>
</evidence>
<feature type="region of interest" description="Disordered" evidence="2">
    <location>
        <begin position="575"/>
        <end position="621"/>
    </location>
</feature>
<keyword evidence="4" id="KW-1185">Reference proteome</keyword>
<evidence type="ECO:0000313" key="4">
    <source>
        <dbReference type="Proteomes" id="UP000799118"/>
    </source>
</evidence>
<evidence type="ECO:0000256" key="2">
    <source>
        <dbReference type="SAM" id="MobiDB-lite"/>
    </source>
</evidence>
<proteinExistence type="predicted"/>
<dbReference type="OrthoDB" id="2953036at2759"/>
<dbReference type="AlphaFoldDB" id="A0A6A4GWB9"/>